<gene>
    <name evidence="1" type="ordered locus">KSE_30880</name>
</gene>
<dbReference type="GO" id="GO:0006355">
    <property type="term" value="P:regulation of DNA-templated transcription"/>
    <property type="evidence" value="ECO:0007669"/>
    <property type="project" value="InterPro"/>
</dbReference>
<keyword evidence="2" id="KW-1185">Reference proteome</keyword>
<dbReference type="PATRIC" id="fig|452652.3.peg.3099"/>
<dbReference type="Proteomes" id="UP000007076">
    <property type="component" value="Chromosome"/>
</dbReference>
<dbReference type="InterPro" id="IPR016032">
    <property type="entry name" value="Sig_transdc_resp-reg_C-effctor"/>
</dbReference>
<organism evidence="1 2">
    <name type="scientific">Kitasatospora setae (strain ATCC 33774 / DSM 43861 / JCM 3304 / KCC A-0304 / NBRC 14216 / KM-6054)</name>
    <name type="common">Streptomyces setae</name>
    <dbReference type="NCBI Taxonomy" id="452652"/>
    <lineage>
        <taxon>Bacteria</taxon>
        <taxon>Bacillati</taxon>
        <taxon>Actinomycetota</taxon>
        <taxon>Actinomycetes</taxon>
        <taxon>Kitasatosporales</taxon>
        <taxon>Streptomycetaceae</taxon>
        <taxon>Kitasatospora</taxon>
    </lineage>
</organism>
<dbReference type="EMBL" id="AP010968">
    <property type="protein sequence ID" value="BAJ28898.1"/>
    <property type="molecule type" value="Genomic_DNA"/>
</dbReference>
<dbReference type="SUPFAM" id="SSF46894">
    <property type="entry name" value="C-terminal effector domain of the bipartite response regulators"/>
    <property type="match status" value="1"/>
</dbReference>
<dbReference type="STRING" id="452652.KSE_30880"/>
<dbReference type="GO" id="GO:0003677">
    <property type="term" value="F:DNA binding"/>
    <property type="evidence" value="ECO:0007669"/>
    <property type="project" value="InterPro"/>
</dbReference>
<dbReference type="AlphaFoldDB" id="E4NCG7"/>
<sequence>MGPVGPGVGGVESRVSAVLRKLQLSNRHELTWWATARRLV</sequence>
<name>E4NCG7_KITSK</name>
<accession>E4NCG7</accession>
<evidence type="ECO:0000313" key="2">
    <source>
        <dbReference type="Proteomes" id="UP000007076"/>
    </source>
</evidence>
<protein>
    <submittedName>
        <fullName evidence="1">Uncharacterized protein</fullName>
    </submittedName>
</protein>
<evidence type="ECO:0000313" key="1">
    <source>
        <dbReference type="EMBL" id="BAJ28898.1"/>
    </source>
</evidence>
<dbReference type="KEGG" id="ksk:KSE_30880"/>
<dbReference type="HOGENOM" id="CLU_3291058_0_0_11"/>
<reference evidence="1 2" key="1">
    <citation type="journal article" date="2010" name="DNA Res.">
        <title>Genome sequence of Kitasatospora setae NBRC 14216T: an evolutionary snapshot of the family Streptomycetaceae.</title>
        <authorList>
            <person name="Ichikawa N."/>
            <person name="Oguchi A."/>
            <person name="Ikeda H."/>
            <person name="Ishikawa J."/>
            <person name="Kitani S."/>
            <person name="Watanabe Y."/>
            <person name="Nakamura S."/>
            <person name="Katano Y."/>
            <person name="Kishi E."/>
            <person name="Sasagawa M."/>
            <person name="Ankai A."/>
            <person name="Fukui S."/>
            <person name="Hashimoto Y."/>
            <person name="Kamata S."/>
            <person name="Otoguro M."/>
            <person name="Tanikawa S."/>
            <person name="Nihira T."/>
            <person name="Horinouchi S."/>
            <person name="Ohnishi Y."/>
            <person name="Hayakawa M."/>
            <person name="Kuzuyama T."/>
            <person name="Arisawa A."/>
            <person name="Nomoto F."/>
            <person name="Miura H."/>
            <person name="Takahashi Y."/>
            <person name="Fujita N."/>
        </authorList>
    </citation>
    <scope>NUCLEOTIDE SEQUENCE [LARGE SCALE GENOMIC DNA]</scope>
    <source>
        <strain evidence="2">ATCC 33774 / DSM 43861 / JCM 3304 / KCC A-0304 / NBRC 14216 / KM-6054</strain>
    </source>
</reference>
<proteinExistence type="predicted"/>